<evidence type="ECO:0000256" key="2">
    <source>
        <dbReference type="ARBA" id="ARBA00022485"/>
    </source>
</evidence>
<dbReference type="RefSeq" id="WP_093884786.1">
    <property type="nucleotide sequence ID" value="NZ_FOBS01000041.1"/>
</dbReference>
<dbReference type="GO" id="GO:0030313">
    <property type="term" value="C:cell envelope"/>
    <property type="evidence" value="ECO:0007669"/>
    <property type="project" value="UniProtKB-SubCell"/>
</dbReference>
<dbReference type="Proteomes" id="UP000198744">
    <property type="component" value="Unassembled WGS sequence"/>
</dbReference>
<keyword evidence="4" id="KW-0677">Repeat</keyword>
<dbReference type="Pfam" id="PF13247">
    <property type="entry name" value="Fer4_11"/>
    <property type="match status" value="1"/>
</dbReference>
<dbReference type="GO" id="GO:0051539">
    <property type="term" value="F:4 iron, 4 sulfur cluster binding"/>
    <property type="evidence" value="ECO:0007669"/>
    <property type="project" value="UniProtKB-KW"/>
</dbReference>
<dbReference type="PANTHER" id="PTHR43545:SF4">
    <property type="entry name" value="IRON-SULFUR PROTEIN"/>
    <property type="match status" value="1"/>
</dbReference>
<dbReference type="SUPFAM" id="SSF54862">
    <property type="entry name" value="4Fe-4S ferredoxins"/>
    <property type="match status" value="1"/>
</dbReference>
<dbReference type="OrthoDB" id="5394763at2"/>
<evidence type="ECO:0000256" key="6">
    <source>
        <dbReference type="ARBA" id="ARBA00023014"/>
    </source>
</evidence>
<keyword evidence="6" id="KW-0411">Iron-sulfur</keyword>
<organism evidence="8 9">
    <name type="scientific">Syntrophus gentianae</name>
    <dbReference type="NCBI Taxonomy" id="43775"/>
    <lineage>
        <taxon>Bacteria</taxon>
        <taxon>Pseudomonadati</taxon>
        <taxon>Thermodesulfobacteriota</taxon>
        <taxon>Syntrophia</taxon>
        <taxon>Syntrophales</taxon>
        <taxon>Syntrophaceae</taxon>
        <taxon>Syntrophus</taxon>
    </lineage>
</organism>
<dbReference type="GO" id="GO:0046872">
    <property type="term" value="F:metal ion binding"/>
    <property type="evidence" value="ECO:0007669"/>
    <property type="project" value="UniProtKB-KW"/>
</dbReference>
<evidence type="ECO:0000256" key="3">
    <source>
        <dbReference type="ARBA" id="ARBA00022723"/>
    </source>
</evidence>
<evidence type="ECO:0000256" key="4">
    <source>
        <dbReference type="ARBA" id="ARBA00022737"/>
    </source>
</evidence>
<accession>A0A1H8AXK4</accession>
<keyword evidence="2" id="KW-0004">4Fe-4S</keyword>
<dbReference type="PROSITE" id="PS51379">
    <property type="entry name" value="4FE4S_FER_2"/>
    <property type="match status" value="1"/>
</dbReference>
<dbReference type="EMBL" id="FOBS01000041">
    <property type="protein sequence ID" value="SEM74518.1"/>
    <property type="molecule type" value="Genomic_DNA"/>
</dbReference>
<dbReference type="STRING" id="43775.SAMN04489760_14119"/>
<evidence type="ECO:0000256" key="5">
    <source>
        <dbReference type="ARBA" id="ARBA00023004"/>
    </source>
</evidence>
<evidence type="ECO:0000259" key="7">
    <source>
        <dbReference type="PROSITE" id="PS51379"/>
    </source>
</evidence>
<dbReference type="PANTHER" id="PTHR43545">
    <property type="entry name" value="FORMATE DEHYDROGENASE, NITRATE-INDUCIBLE, IRON-SULFUR SUBUNIT"/>
    <property type="match status" value="1"/>
</dbReference>
<keyword evidence="5" id="KW-0408">Iron</keyword>
<protein>
    <submittedName>
        <fullName evidence="8">Fe-S-cluster-containing dehydrogenase component</fullName>
    </submittedName>
</protein>
<sequence>MATIKKIIKTIKVDVSKCNGCRACEMICSAFHAVPRYSTMNPERARVRLFRDPIRDLYLPMYAGPYVAAECMGRDKYIIDEKEYDECDFCRAACPSRDLFHEPDSGLPVKCDMCEDDPPQKEPLCVKWCPNDALTYEEREEEIEEQVEMEDVEVGLTAMVDKYGWDKMKDTFARMQIKE</sequence>
<keyword evidence="9" id="KW-1185">Reference proteome</keyword>
<dbReference type="InterPro" id="IPR051555">
    <property type="entry name" value="FDH_Electron_Transfer_Unit"/>
</dbReference>
<evidence type="ECO:0000256" key="1">
    <source>
        <dbReference type="ARBA" id="ARBA00004196"/>
    </source>
</evidence>
<dbReference type="AlphaFoldDB" id="A0A1H8AXK4"/>
<gene>
    <name evidence="8" type="ORF">SAMN04489760_14119</name>
</gene>
<comment type="subcellular location">
    <subcellularLocation>
        <location evidence="1">Cell envelope</location>
    </subcellularLocation>
</comment>
<feature type="domain" description="4Fe-4S ferredoxin-type" evidence="7">
    <location>
        <begin position="9"/>
        <end position="39"/>
    </location>
</feature>
<evidence type="ECO:0000313" key="9">
    <source>
        <dbReference type="Proteomes" id="UP000198744"/>
    </source>
</evidence>
<dbReference type="InterPro" id="IPR017896">
    <property type="entry name" value="4Fe4S_Fe-S-bd"/>
</dbReference>
<dbReference type="Gene3D" id="3.30.70.20">
    <property type="match status" value="1"/>
</dbReference>
<keyword evidence="3" id="KW-0479">Metal-binding</keyword>
<evidence type="ECO:0000313" key="8">
    <source>
        <dbReference type="EMBL" id="SEM74518.1"/>
    </source>
</evidence>
<proteinExistence type="predicted"/>
<name>A0A1H8AXK4_9BACT</name>
<reference evidence="8 9" key="1">
    <citation type="submission" date="2016-10" db="EMBL/GenBank/DDBJ databases">
        <authorList>
            <person name="de Groot N.N."/>
        </authorList>
    </citation>
    <scope>NUCLEOTIDE SEQUENCE [LARGE SCALE GENOMIC DNA]</scope>
    <source>
        <strain evidence="8 9">DSM 8423</strain>
    </source>
</reference>